<name>A0A0D1Y3C1_9EURO</name>
<feature type="domain" description="Carboxymuconolactone decarboxylase-like" evidence="1">
    <location>
        <begin position="47"/>
        <end position="128"/>
    </location>
</feature>
<sequence>MASNDDKVADAHKTLYEQGLQIRREVTGTEHVQRSLQNGSSDFARPMQELATEMGWGSIWTRPGLERKTRSLLNIAMLCALNRMTELAVHVRGAVNNGVTELEIRETLMQVAAYCGLPAGLEGVRVAQKVLESIREESQSQ</sequence>
<protein>
    <submittedName>
        <fullName evidence="2">4-carboxymuconolactone decarboxylase</fullName>
    </submittedName>
</protein>
<dbReference type="PANTHER" id="PTHR33570:SF2">
    <property type="entry name" value="CARBOXYMUCONOLACTONE DECARBOXYLASE-LIKE DOMAIN-CONTAINING PROTEIN"/>
    <property type="match status" value="1"/>
</dbReference>
<accession>A0A0D1Y3C1</accession>
<dbReference type="GO" id="GO:0051920">
    <property type="term" value="F:peroxiredoxin activity"/>
    <property type="evidence" value="ECO:0007669"/>
    <property type="project" value="InterPro"/>
</dbReference>
<dbReference type="AlphaFoldDB" id="A0A0D1Y3C1"/>
<dbReference type="OrthoDB" id="104509at2759"/>
<dbReference type="InterPro" id="IPR029032">
    <property type="entry name" value="AhpD-like"/>
</dbReference>
<gene>
    <name evidence="2" type="ORF">PV11_09147</name>
</gene>
<reference evidence="2 3" key="1">
    <citation type="submission" date="2015-01" db="EMBL/GenBank/DDBJ databases">
        <title>The Genome Sequence of Exophiala sideris CBS121828.</title>
        <authorList>
            <consortium name="The Broad Institute Genomics Platform"/>
            <person name="Cuomo C."/>
            <person name="de Hoog S."/>
            <person name="Gorbushina A."/>
            <person name="Stielow B."/>
            <person name="Teixiera M."/>
            <person name="Abouelleil A."/>
            <person name="Chapman S.B."/>
            <person name="Priest M."/>
            <person name="Young S.K."/>
            <person name="Wortman J."/>
            <person name="Nusbaum C."/>
            <person name="Birren B."/>
        </authorList>
    </citation>
    <scope>NUCLEOTIDE SEQUENCE [LARGE SCALE GENOMIC DNA]</scope>
    <source>
        <strain evidence="2 3">CBS 121828</strain>
    </source>
</reference>
<dbReference type="Gene3D" id="1.20.1290.10">
    <property type="entry name" value="AhpD-like"/>
    <property type="match status" value="1"/>
</dbReference>
<dbReference type="HOGENOM" id="CLU_070025_3_2_1"/>
<dbReference type="InterPro" id="IPR052512">
    <property type="entry name" value="4CMD/NDH-1_regulator"/>
</dbReference>
<evidence type="ECO:0000259" key="1">
    <source>
        <dbReference type="Pfam" id="PF02627"/>
    </source>
</evidence>
<dbReference type="Proteomes" id="UP000053599">
    <property type="component" value="Unassembled WGS sequence"/>
</dbReference>
<evidence type="ECO:0000313" key="2">
    <source>
        <dbReference type="EMBL" id="KIV77347.1"/>
    </source>
</evidence>
<dbReference type="SUPFAM" id="SSF69118">
    <property type="entry name" value="AhpD-like"/>
    <property type="match status" value="1"/>
</dbReference>
<dbReference type="InterPro" id="IPR003779">
    <property type="entry name" value="CMD-like"/>
</dbReference>
<organism evidence="2 3">
    <name type="scientific">Exophiala sideris</name>
    <dbReference type="NCBI Taxonomy" id="1016849"/>
    <lineage>
        <taxon>Eukaryota</taxon>
        <taxon>Fungi</taxon>
        <taxon>Dikarya</taxon>
        <taxon>Ascomycota</taxon>
        <taxon>Pezizomycotina</taxon>
        <taxon>Eurotiomycetes</taxon>
        <taxon>Chaetothyriomycetidae</taxon>
        <taxon>Chaetothyriales</taxon>
        <taxon>Herpotrichiellaceae</taxon>
        <taxon>Exophiala</taxon>
    </lineage>
</organism>
<dbReference type="Pfam" id="PF02627">
    <property type="entry name" value="CMD"/>
    <property type="match status" value="1"/>
</dbReference>
<dbReference type="STRING" id="1016849.A0A0D1Y3C1"/>
<evidence type="ECO:0000313" key="3">
    <source>
        <dbReference type="Proteomes" id="UP000053599"/>
    </source>
</evidence>
<dbReference type="PANTHER" id="PTHR33570">
    <property type="entry name" value="4-CARBOXYMUCONOLACTONE DECARBOXYLASE FAMILY PROTEIN"/>
    <property type="match status" value="1"/>
</dbReference>
<proteinExistence type="predicted"/>
<dbReference type="EMBL" id="KN846954">
    <property type="protein sequence ID" value="KIV77347.1"/>
    <property type="molecule type" value="Genomic_DNA"/>
</dbReference>